<dbReference type="EMBL" id="FNTD01000004">
    <property type="protein sequence ID" value="SED72331.1"/>
    <property type="molecule type" value="Genomic_DNA"/>
</dbReference>
<protein>
    <submittedName>
        <fullName evidence="4">Regulatory protein, tetR family</fullName>
    </submittedName>
</protein>
<evidence type="ECO:0000259" key="3">
    <source>
        <dbReference type="PROSITE" id="PS50977"/>
    </source>
</evidence>
<evidence type="ECO:0000256" key="1">
    <source>
        <dbReference type="ARBA" id="ARBA00023125"/>
    </source>
</evidence>
<reference evidence="4 5" key="1">
    <citation type="submission" date="2016-10" db="EMBL/GenBank/DDBJ databases">
        <authorList>
            <person name="de Groot N.N."/>
        </authorList>
    </citation>
    <scope>NUCLEOTIDE SEQUENCE [LARGE SCALE GENOMIC DNA]</scope>
    <source>
        <strain evidence="4 5">DSM 40306</strain>
    </source>
</reference>
<dbReference type="GO" id="GO:0003677">
    <property type="term" value="F:DNA binding"/>
    <property type="evidence" value="ECO:0007669"/>
    <property type="project" value="UniProtKB-UniRule"/>
</dbReference>
<evidence type="ECO:0000256" key="2">
    <source>
        <dbReference type="PROSITE-ProRule" id="PRU00335"/>
    </source>
</evidence>
<name>A0A1H5D0K4_9ACTN</name>
<keyword evidence="1 2" id="KW-0238">DNA-binding</keyword>
<organism evidence="4 5">
    <name type="scientific">Streptomyces misionensis</name>
    <dbReference type="NCBI Taxonomy" id="67331"/>
    <lineage>
        <taxon>Bacteria</taxon>
        <taxon>Bacillati</taxon>
        <taxon>Actinomycetota</taxon>
        <taxon>Actinomycetes</taxon>
        <taxon>Kitasatosporales</taxon>
        <taxon>Streptomycetaceae</taxon>
        <taxon>Streptomyces</taxon>
    </lineage>
</organism>
<dbReference type="SUPFAM" id="SSF48498">
    <property type="entry name" value="Tetracyclin repressor-like, C-terminal domain"/>
    <property type="match status" value="1"/>
</dbReference>
<feature type="DNA-binding region" description="H-T-H motif" evidence="2">
    <location>
        <begin position="28"/>
        <end position="47"/>
    </location>
</feature>
<dbReference type="Pfam" id="PF00440">
    <property type="entry name" value="TetR_N"/>
    <property type="match status" value="1"/>
</dbReference>
<dbReference type="InterPro" id="IPR041583">
    <property type="entry name" value="TetR_C_31"/>
</dbReference>
<accession>A0A1H5D0K4</accession>
<dbReference type="SUPFAM" id="SSF46689">
    <property type="entry name" value="Homeodomain-like"/>
    <property type="match status" value="1"/>
</dbReference>
<dbReference type="AlphaFoldDB" id="A0A1H5D0K4"/>
<feature type="domain" description="HTH tetR-type" evidence="3">
    <location>
        <begin position="5"/>
        <end position="65"/>
    </location>
</feature>
<dbReference type="PROSITE" id="PS50977">
    <property type="entry name" value="HTH_TETR_2"/>
    <property type="match status" value="1"/>
</dbReference>
<dbReference type="InterPro" id="IPR001647">
    <property type="entry name" value="HTH_TetR"/>
</dbReference>
<dbReference type="Gene3D" id="1.10.357.10">
    <property type="entry name" value="Tetracycline Repressor, domain 2"/>
    <property type="match status" value="1"/>
</dbReference>
<evidence type="ECO:0000313" key="5">
    <source>
        <dbReference type="Proteomes" id="UP000182375"/>
    </source>
</evidence>
<dbReference type="InterPro" id="IPR009057">
    <property type="entry name" value="Homeodomain-like_sf"/>
</dbReference>
<sequence length="195" mass="20604">MAEPTTRRLRLADAAISTLARAGMRGLTHRAVEETAGVPAGTCSYYFPTRQALLRAAVDRLAEIDLADVAERPAITEPADLASIAAAVADLVEHLVTAGRERMLARYELSLESTRRPELHTVLATAGKAHRAVARELLTAAGASDPPSQAPVFVAFLDGLVFDRLAGAGAPPPASAELRAHLLAVLRGFTRPLQA</sequence>
<dbReference type="Proteomes" id="UP000182375">
    <property type="component" value="Unassembled WGS sequence"/>
</dbReference>
<dbReference type="InterPro" id="IPR036271">
    <property type="entry name" value="Tet_transcr_reg_TetR-rel_C_sf"/>
</dbReference>
<dbReference type="Pfam" id="PF17940">
    <property type="entry name" value="TetR_C_31"/>
    <property type="match status" value="1"/>
</dbReference>
<dbReference type="STRING" id="67331.SAMN04490357_5617"/>
<gene>
    <name evidence="4" type="ORF">SAMN04490357_5617</name>
</gene>
<proteinExistence type="predicted"/>
<evidence type="ECO:0000313" key="4">
    <source>
        <dbReference type="EMBL" id="SED72331.1"/>
    </source>
</evidence>